<feature type="transmembrane region" description="Helical" evidence="2">
    <location>
        <begin position="21"/>
        <end position="43"/>
    </location>
</feature>
<keyword evidence="2" id="KW-0472">Membrane</keyword>
<evidence type="ECO:0000313" key="4">
    <source>
        <dbReference type="Proteomes" id="UP000485058"/>
    </source>
</evidence>
<proteinExistence type="predicted"/>
<organism evidence="3 4">
    <name type="scientific">Haematococcus lacustris</name>
    <name type="common">Green alga</name>
    <name type="synonym">Haematococcus pluvialis</name>
    <dbReference type="NCBI Taxonomy" id="44745"/>
    <lineage>
        <taxon>Eukaryota</taxon>
        <taxon>Viridiplantae</taxon>
        <taxon>Chlorophyta</taxon>
        <taxon>core chlorophytes</taxon>
        <taxon>Chlorophyceae</taxon>
        <taxon>CS clade</taxon>
        <taxon>Chlamydomonadales</taxon>
        <taxon>Haematococcaceae</taxon>
        <taxon>Haematococcus</taxon>
    </lineage>
</organism>
<feature type="transmembrane region" description="Helical" evidence="2">
    <location>
        <begin position="49"/>
        <end position="72"/>
    </location>
</feature>
<gene>
    <name evidence="3" type="ORF">HaLaN_09497</name>
</gene>
<evidence type="ECO:0000313" key="3">
    <source>
        <dbReference type="EMBL" id="GFH13579.1"/>
    </source>
</evidence>
<sequence>MPSIIGRDLVSEASTGRAASAAAIPVSVGVAALILLGHSLVGVSDATNLAVAHIAAASAWEGGGAWLLLLAGSSVPPYCRPKATPTLMCPNPLPKSGWEKTLGTHRKSEEEPASEDPDPKL</sequence>
<reference evidence="3 4" key="1">
    <citation type="submission" date="2020-02" db="EMBL/GenBank/DDBJ databases">
        <title>Draft genome sequence of Haematococcus lacustris strain NIES-144.</title>
        <authorList>
            <person name="Morimoto D."/>
            <person name="Nakagawa S."/>
            <person name="Yoshida T."/>
            <person name="Sawayama S."/>
        </authorList>
    </citation>
    <scope>NUCLEOTIDE SEQUENCE [LARGE SCALE GENOMIC DNA]</scope>
    <source>
        <strain evidence="3 4">NIES-144</strain>
    </source>
</reference>
<keyword evidence="4" id="KW-1185">Reference proteome</keyword>
<feature type="compositionally biased region" description="Acidic residues" evidence="1">
    <location>
        <begin position="111"/>
        <end position="121"/>
    </location>
</feature>
<evidence type="ECO:0000256" key="1">
    <source>
        <dbReference type="SAM" id="MobiDB-lite"/>
    </source>
</evidence>
<protein>
    <submittedName>
        <fullName evidence="3">Uncharacterized protein</fullName>
    </submittedName>
</protein>
<feature type="region of interest" description="Disordered" evidence="1">
    <location>
        <begin position="86"/>
        <end position="121"/>
    </location>
</feature>
<evidence type="ECO:0000256" key="2">
    <source>
        <dbReference type="SAM" id="Phobius"/>
    </source>
</evidence>
<comment type="caution">
    <text evidence="3">The sequence shown here is derived from an EMBL/GenBank/DDBJ whole genome shotgun (WGS) entry which is preliminary data.</text>
</comment>
<keyword evidence="2" id="KW-1133">Transmembrane helix</keyword>
<keyword evidence="2" id="KW-0812">Transmembrane</keyword>
<name>A0A699Z3H4_HAELA</name>
<dbReference type="AlphaFoldDB" id="A0A699Z3H4"/>
<dbReference type="EMBL" id="BLLF01000629">
    <property type="protein sequence ID" value="GFH13579.1"/>
    <property type="molecule type" value="Genomic_DNA"/>
</dbReference>
<accession>A0A699Z3H4</accession>
<dbReference type="Proteomes" id="UP000485058">
    <property type="component" value="Unassembled WGS sequence"/>
</dbReference>